<dbReference type="STRING" id="246197.MXAN_4363"/>
<proteinExistence type="predicted"/>
<name>Q1D487_MYXXD</name>
<reference evidence="1 2" key="1">
    <citation type="journal article" date="2006" name="Proc. Natl. Acad. Sci. U.S.A.">
        <title>Evolution of sensory complexity recorded in a myxobacterial genome.</title>
        <authorList>
            <person name="Goldman B.S."/>
            <person name="Nierman W.C."/>
            <person name="Kaiser D."/>
            <person name="Slater S.C."/>
            <person name="Durkin A.S."/>
            <person name="Eisen J.A."/>
            <person name="Ronning C.M."/>
            <person name="Barbazuk W.B."/>
            <person name="Blanchard M."/>
            <person name="Field C."/>
            <person name="Halling C."/>
            <person name="Hinkle G."/>
            <person name="Iartchuk O."/>
            <person name="Kim H.S."/>
            <person name="Mackenzie C."/>
            <person name="Madupu R."/>
            <person name="Miller N."/>
            <person name="Shvartsbeyn A."/>
            <person name="Sullivan S.A."/>
            <person name="Vaudin M."/>
            <person name="Wiegand R."/>
            <person name="Kaplan H.B."/>
        </authorList>
    </citation>
    <scope>NUCLEOTIDE SEQUENCE [LARGE SCALE GENOMIC DNA]</scope>
    <source>
        <strain evidence="2">DK1622</strain>
    </source>
</reference>
<gene>
    <name evidence="1" type="ordered locus">MXAN_4363</name>
</gene>
<accession>Q1D487</accession>
<evidence type="ECO:0000313" key="1">
    <source>
        <dbReference type="EMBL" id="ABF89627.1"/>
    </source>
</evidence>
<dbReference type="AlphaFoldDB" id="Q1D487"/>
<protein>
    <submittedName>
        <fullName evidence="1">Uncharacterized protein</fullName>
    </submittedName>
</protein>
<dbReference type="EMBL" id="CP000113">
    <property type="protein sequence ID" value="ABF89627.1"/>
    <property type="molecule type" value="Genomic_DNA"/>
</dbReference>
<dbReference type="Proteomes" id="UP000002402">
    <property type="component" value="Chromosome"/>
</dbReference>
<dbReference type="EnsemblBacteria" id="ABF89627">
    <property type="protein sequence ID" value="ABF89627"/>
    <property type="gene ID" value="MXAN_4363"/>
</dbReference>
<dbReference type="KEGG" id="mxa:MXAN_4363"/>
<sequence length="82" mass="8370">MKPALRNYLGSSEGATATAVTGWAGAGAGAAGRGGGLSTSLTDGIFRMSPRATFHACWTIQDSERSCLVASRWISSSMSSGK</sequence>
<evidence type="ECO:0000313" key="2">
    <source>
        <dbReference type="Proteomes" id="UP000002402"/>
    </source>
</evidence>
<dbReference type="HOGENOM" id="CLU_2554724_0_0_7"/>
<keyword evidence="2" id="KW-1185">Reference proteome</keyword>
<organism evidence="1 2">
    <name type="scientific">Myxococcus xanthus (strain DK1622)</name>
    <dbReference type="NCBI Taxonomy" id="246197"/>
    <lineage>
        <taxon>Bacteria</taxon>
        <taxon>Pseudomonadati</taxon>
        <taxon>Myxococcota</taxon>
        <taxon>Myxococcia</taxon>
        <taxon>Myxococcales</taxon>
        <taxon>Cystobacterineae</taxon>
        <taxon>Myxococcaceae</taxon>
        <taxon>Myxococcus</taxon>
    </lineage>
</organism>